<dbReference type="PANTHER" id="PTHR10806">
    <property type="entry name" value="SIGNAL PEPTIDASE COMPLEX CATALYTIC SUBUNIT SEC11"/>
    <property type="match status" value="1"/>
</dbReference>
<keyword evidence="4 6" id="KW-0472">Membrane</keyword>
<dbReference type="RefSeq" id="WP_193534646.1">
    <property type="nucleotide sequence ID" value="NZ_JADCLJ010000007.1"/>
</dbReference>
<comment type="subcellular location">
    <subcellularLocation>
        <location evidence="1">Membrane</location>
    </subcellularLocation>
</comment>
<dbReference type="CDD" id="cd06530">
    <property type="entry name" value="S26_SPase_I"/>
    <property type="match status" value="1"/>
</dbReference>
<dbReference type="EMBL" id="JADCLJ010000007">
    <property type="protein sequence ID" value="MBE4907172.1"/>
    <property type="molecule type" value="Genomic_DNA"/>
</dbReference>
<dbReference type="InterPro" id="IPR001733">
    <property type="entry name" value="Peptidase_S26B"/>
</dbReference>
<accession>A0ABR9QFA0</accession>
<dbReference type="GO" id="GO:0009003">
    <property type="term" value="F:signal peptidase activity"/>
    <property type="evidence" value="ECO:0007669"/>
    <property type="project" value="UniProtKB-EC"/>
</dbReference>
<evidence type="ECO:0000256" key="1">
    <source>
        <dbReference type="ARBA" id="ARBA00004370"/>
    </source>
</evidence>
<keyword evidence="2 6" id="KW-0812">Transmembrane</keyword>
<reference evidence="7 8" key="1">
    <citation type="submission" date="2020-10" db="EMBL/GenBank/DDBJ databases">
        <title>Bacillus sp. HD4P25, an endophyte from a halophyte.</title>
        <authorList>
            <person name="Sun J.-Q."/>
        </authorList>
    </citation>
    <scope>NUCLEOTIDE SEQUENCE [LARGE SCALE GENOMIC DNA]</scope>
    <source>
        <strain evidence="7 8">YIM 93174</strain>
    </source>
</reference>
<keyword evidence="8" id="KW-1185">Reference proteome</keyword>
<feature type="transmembrane region" description="Helical" evidence="6">
    <location>
        <begin position="12"/>
        <end position="30"/>
    </location>
</feature>
<feature type="transmembrane region" description="Helical" evidence="6">
    <location>
        <begin position="326"/>
        <end position="349"/>
    </location>
</feature>
<name>A0ABR9QFA0_9BACI</name>
<dbReference type="NCBIfam" id="TIGR02228">
    <property type="entry name" value="sigpep_I_arch"/>
    <property type="match status" value="1"/>
</dbReference>
<evidence type="ECO:0000256" key="4">
    <source>
        <dbReference type="ARBA" id="ARBA00023136"/>
    </source>
</evidence>
<sequence length="375" mass="42601">MRKQLKLTYNLIFYSIFFIIITASIGSQLLNRPIIFSVIQSNSMYPLFERGDMAFVSGVAKNDTISIGDIYIFRSKEGDLRDKGWIFHRVIEGDDSTGYITKGDNNDYTDQSYGGNIPIEREWIVSKAITIGNTPLVLPKIGYITLWLGEWIKKLQTNPMTLPILVIIITFLIAVSELIKKPKKKKKKEKLGSEYLYIFGGLTISVLLAGTMLSTTQIYKLPYEISKKSEGVIMGSDVGIIKLGEPKTIALKEIHHPGAFPLTVTFTSKDPQIKINPRVIRMKKGDRVLPELTVQSSVEGQFASTVHIGYFLPLLPKSLIYQLASINYWFALAIVSLLPGIPIMMYPLFDKKVRRNWAKQIRRSTRRMKKRLPMM</sequence>
<evidence type="ECO:0000256" key="3">
    <source>
        <dbReference type="ARBA" id="ARBA00022989"/>
    </source>
</evidence>
<evidence type="ECO:0000313" key="7">
    <source>
        <dbReference type="EMBL" id="MBE4907172.1"/>
    </source>
</evidence>
<dbReference type="PRINTS" id="PR00728">
    <property type="entry name" value="SIGNALPTASE"/>
</dbReference>
<dbReference type="SUPFAM" id="SSF51306">
    <property type="entry name" value="LexA/Signal peptidase"/>
    <property type="match status" value="1"/>
</dbReference>
<gene>
    <name evidence="7" type="ORF">IMZ08_03750</name>
</gene>
<dbReference type="Proteomes" id="UP001516662">
    <property type="component" value="Unassembled WGS sequence"/>
</dbReference>
<feature type="transmembrane region" description="Helical" evidence="6">
    <location>
        <begin position="160"/>
        <end position="179"/>
    </location>
</feature>
<organism evidence="7 8">
    <name type="scientific">Litchfieldia luteola</name>
    <dbReference type="NCBI Taxonomy" id="682179"/>
    <lineage>
        <taxon>Bacteria</taxon>
        <taxon>Bacillati</taxon>
        <taxon>Bacillota</taxon>
        <taxon>Bacilli</taxon>
        <taxon>Bacillales</taxon>
        <taxon>Bacillaceae</taxon>
        <taxon>Litchfieldia</taxon>
    </lineage>
</organism>
<dbReference type="EC" id="3.4.21.89" evidence="5"/>
<evidence type="ECO:0000313" key="8">
    <source>
        <dbReference type="Proteomes" id="UP001516662"/>
    </source>
</evidence>
<protein>
    <recommendedName>
        <fullName evidence="5">Signal peptidase I</fullName>
        <ecNumber evidence="5">3.4.21.89</ecNumber>
    </recommendedName>
</protein>
<keyword evidence="7" id="KW-0378">Hydrolase</keyword>
<dbReference type="PANTHER" id="PTHR10806:SF6">
    <property type="entry name" value="SIGNAL PEPTIDASE COMPLEX CATALYTIC SUBUNIT SEC11"/>
    <property type="match status" value="1"/>
</dbReference>
<keyword evidence="3 6" id="KW-1133">Transmembrane helix</keyword>
<dbReference type="Gene3D" id="2.10.109.10">
    <property type="entry name" value="Umud Fragment, subunit A"/>
    <property type="match status" value="1"/>
</dbReference>
<dbReference type="InterPro" id="IPR036286">
    <property type="entry name" value="LexA/Signal_pep-like_sf"/>
</dbReference>
<dbReference type="InterPro" id="IPR019533">
    <property type="entry name" value="Peptidase_S26"/>
</dbReference>
<evidence type="ECO:0000256" key="2">
    <source>
        <dbReference type="ARBA" id="ARBA00022692"/>
    </source>
</evidence>
<evidence type="ECO:0000256" key="5">
    <source>
        <dbReference type="NCBIfam" id="TIGR02228"/>
    </source>
</evidence>
<evidence type="ECO:0000256" key="6">
    <source>
        <dbReference type="SAM" id="Phobius"/>
    </source>
</evidence>
<proteinExistence type="predicted"/>
<feature type="transmembrane region" description="Helical" evidence="6">
    <location>
        <begin position="195"/>
        <end position="219"/>
    </location>
</feature>
<comment type="caution">
    <text evidence="7">The sequence shown here is derived from an EMBL/GenBank/DDBJ whole genome shotgun (WGS) entry which is preliminary data.</text>
</comment>